<proteinExistence type="predicted"/>
<keyword evidence="2" id="KW-1133">Transmembrane helix</keyword>
<evidence type="ECO:0000256" key="2">
    <source>
        <dbReference type="SAM" id="Phobius"/>
    </source>
</evidence>
<comment type="caution">
    <text evidence="3">The sequence shown here is derived from an EMBL/GenBank/DDBJ whole genome shotgun (WGS) entry which is preliminary data.</text>
</comment>
<feature type="transmembrane region" description="Helical" evidence="2">
    <location>
        <begin position="18"/>
        <end position="39"/>
    </location>
</feature>
<accession>A0A7J5B0C0</accession>
<keyword evidence="4" id="KW-1185">Reference proteome</keyword>
<name>A0A7J5B0C0_9MICO</name>
<feature type="compositionally biased region" description="Basic and acidic residues" evidence="1">
    <location>
        <begin position="45"/>
        <end position="59"/>
    </location>
</feature>
<feature type="region of interest" description="Disordered" evidence="1">
    <location>
        <begin position="45"/>
        <end position="69"/>
    </location>
</feature>
<reference evidence="3 4" key="1">
    <citation type="submission" date="2019-09" db="EMBL/GenBank/DDBJ databases">
        <title>Phylogeny of genus Pseudoclavibacter and closely related genus.</title>
        <authorList>
            <person name="Li Y."/>
        </authorList>
    </citation>
    <scope>NUCLEOTIDE SEQUENCE [LARGE SCALE GENOMIC DNA]</scope>
    <source>
        <strain evidence="3 4">THG-MD12</strain>
    </source>
</reference>
<sequence>MRYSDALSELATAGAQDFVPYVIGAVLLVLLGGIVLFFVQRRQRAAERSSDWADDRDGRGTSGDDSAVG</sequence>
<keyword evidence="2" id="KW-0812">Transmembrane</keyword>
<keyword evidence="2" id="KW-0472">Membrane</keyword>
<dbReference type="AlphaFoldDB" id="A0A7J5B0C0"/>
<evidence type="ECO:0000313" key="4">
    <source>
        <dbReference type="Proteomes" id="UP000490386"/>
    </source>
</evidence>
<dbReference type="Proteomes" id="UP000490386">
    <property type="component" value="Unassembled WGS sequence"/>
</dbReference>
<dbReference type="RefSeq" id="WP_151424663.1">
    <property type="nucleotide sequence ID" value="NZ_CANKVH010000005.1"/>
</dbReference>
<gene>
    <name evidence="3" type="ORF">F8O03_15365</name>
</gene>
<protein>
    <submittedName>
        <fullName evidence="3">Uncharacterized protein</fullName>
    </submittedName>
</protein>
<evidence type="ECO:0000256" key="1">
    <source>
        <dbReference type="SAM" id="MobiDB-lite"/>
    </source>
</evidence>
<evidence type="ECO:0000313" key="3">
    <source>
        <dbReference type="EMBL" id="KAB1636343.1"/>
    </source>
</evidence>
<organism evidence="3 4">
    <name type="scientific">Pseudoclavibacter terrae</name>
    <dbReference type="NCBI Taxonomy" id="1530195"/>
    <lineage>
        <taxon>Bacteria</taxon>
        <taxon>Bacillati</taxon>
        <taxon>Actinomycetota</taxon>
        <taxon>Actinomycetes</taxon>
        <taxon>Micrococcales</taxon>
        <taxon>Microbacteriaceae</taxon>
        <taxon>Pseudoclavibacter</taxon>
    </lineage>
</organism>
<dbReference type="EMBL" id="WBJX01000006">
    <property type="protein sequence ID" value="KAB1636343.1"/>
    <property type="molecule type" value="Genomic_DNA"/>
</dbReference>